<dbReference type="Pfam" id="PF02867">
    <property type="entry name" value="Ribonuc_red_lgC"/>
    <property type="match status" value="1"/>
</dbReference>
<dbReference type="GO" id="GO:0071897">
    <property type="term" value="P:DNA biosynthetic process"/>
    <property type="evidence" value="ECO:0007669"/>
    <property type="project" value="UniProtKB-KW"/>
</dbReference>
<keyword evidence="5 11" id="KW-0547">Nucleotide-binding</keyword>
<evidence type="ECO:0000256" key="2">
    <source>
        <dbReference type="ARBA" id="ARBA00007405"/>
    </source>
</evidence>
<protein>
    <recommendedName>
        <fullName evidence="11">Vitamin B12-dependent ribonucleotide reductase</fullName>
        <ecNumber evidence="11">1.17.4.1</ecNumber>
    </recommendedName>
</protein>
<comment type="caution">
    <text evidence="14">The sequence shown here is derived from an EMBL/GenBank/DDBJ whole genome shotgun (WGS) entry which is preliminary data.</text>
</comment>
<gene>
    <name evidence="14" type="ORF">GXY80_01310</name>
</gene>
<evidence type="ECO:0000313" key="14">
    <source>
        <dbReference type="EMBL" id="NLW34108.1"/>
    </source>
</evidence>
<dbReference type="GO" id="GO:0005524">
    <property type="term" value="F:ATP binding"/>
    <property type="evidence" value="ECO:0007669"/>
    <property type="project" value="InterPro"/>
</dbReference>
<keyword evidence="6 11" id="KW-0560">Oxidoreductase</keyword>
<accession>A0A971M1D0</accession>
<keyword evidence="8" id="KW-1015">Disulfide bond</keyword>
<dbReference type="Pfam" id="PF00317">
    <property type="entry name" value="Ribonuc_red_lgN"/>
    <property type="match status" value="1"/>
</dbReference>
<evidence type="ECO:0000256" key="4">
    <source>
        <dbReference type="ARBA" id="ARBA00022634"/>
    </source>
</evidence>
<proteinExistence type="inferred from homology"/>
<evidence type="ECO:0000256" key="10">
    <source>
        <dbReference type="ARBA" id="ARBA00047754"/>
    </source>
</evidence>
<dbReference type="InterPro" id="IPR008926">
    <property type="entry name" value="RNR_R1-su_N"/>
</dbReference>
<comment type="cofactor">
    <cofactor evidence="1 11">
        <name>adenosylcob(III)alamin</name>
        <dbReference type="ChEBI" id="CHEBI:18408"/>
    </cofactor>
</comment>
<keyword evidence="3 11" id="KW-0846">Cobalamin</keyword>
<evidence type="ECO:0000256" key="7">
    <source>
        <dbReference type="ARBA" id="ARBA00023116"/>
    </source>
</evidence>
<dbReference type="EMBL" id="JAAYEE010000022">
    <property type="protein sequence ID" value="NLW34108.1"/>
    <property type="molecule type" value="Genomic_DNA"/>
</dbReference>
<evidence type="ECO:0000259" key="13">
    <source>
        <dbReference type="Pfam" id="PF02867"/>
    </source>
</evidence>
<dbReference type="GO" id="GO:0009263">
    <property type="term" value="P:deoxyribonucleotide biosynthetic process"/>
    <property type="evidence" value="ECO:0007669"/>
    <property type="project" value="UniProtKB-KW"/>
</dbReference>
<evidence type="ECO:0000256" key="9">
    <source>
        <dbReference type="ARBA" id="ARBA00023285"/>
    </source>
</evidence>
<keyword evidence="9 11" id="KW-0170">Cobalt</keyword>
<evidence type="ECO:0000259" key="12">
    <source>
        <dbReference type="Pfam" id="PF00317"/>
    </source>
</evidence>
<evidence type="ECO:0000256" key="3">
    <source>
        <dbReference type="ARBA" id="ARBA00022628"/>
    </source>
</evidence>
<dbReference type="PRINTS" id="PR01183">
    <property type="entry name" value="RIBORDTASEM1"/>
</dbReference>
<evidence type="ECO:0000256" key="1">
    <source>
        <dbReference type="ARBA" id="ARBA00001922"/>
    </source>
</evidence>
<evidence type="ECO:0000256" key="6">
    <source>
        <dbReference type="ARBA" id="ARBA00023002"/>
    </source>
</evidence>
<dbReference type="SUPFAM" id="SSF51998">
    <property type="entry name" value="PFL-like glycyl radical enzymes"/>
    <property type="match status" value="1"/>
</dbReference>
<reference evidence="14" key="1">
    <citation type="journal article" date="2020" name="Biotechnol. Biofuels">
        <title>New insights from the biogas microbiome by comprehensive genome-resolved metagenomics of nearly 1600 species originating from multiple anaerobic digesters.</title>
        <authorList>
            <person name="Campanaro S."/>
            <person name="Treu L."/>
            <person name="Rodriguez-R L.M."/>
            <person name="Kovalovszki A."/>
            <person name="Ziels R.M."/>
            <person name="Maus I."/>
            <person name="Zhu X."/>
            <person name="Kougias P.G."/>
            <person name="Basile A."/>
            <person name="Luo G."/>
            <person name="Schluter A."/>
            <person name="Konstantinidis K.T."/>
            <person name="Angelidaki I."/>
        </authorList>
    </citation>
    <scope>NUCLEOTIDE SEQUENCE</scope>
    <source>
        <strain evidence="14">AS06rmzACSIP_7</strain>
    </source>
</reference>
<dbReference type="InterPro" id="IPR000788">
    <property type="entry name" value="RNR_lg_C"/>
</dbReference>
<keyword evidence="4 11" id="KW-0237">DNA synthesis</keyword>
<dbReference type="Gene3D" id="3.20.70.20">
    <property type="match status" value="1"/>
</dbReference>
<reference evidence="14" key="2">
    <citation type="submission" date="2020-01" db="EMBL/GenBank/DDBJ databases">
        <authorList>
            <person name="Campanaro S."/>
        </authorList>
    </citation>
    <scope>NUCLEOTIDE SEQUENCE</scope>
    <source>
        <strain evidence="14">AS06rmzACSIP_7</strain>
    </source>
</reference>
<dbReference type="InterPro" id="IPR013509">
    <property type="entry name" value="RNR_lsu_N"/>
</dbReference>
<dbReference type="InterPro" id="IPR013344">
    <property type="entry name" value="RNR_NrdJ/NrdZ"/>
</dbReference>
<dbReference type="EC" id="1.17.4.1" evidence="11"/>
<keyword evidence="7" id="KW-0215">Deoxyribonucleotide synthesis</keyword>
<comment type="function">
    <text evidence="11">Catalyzes the reduction of ribonucleotides to deoxyribonucleotides. May function to provide a pool of deoxyribonucleotide precursors for DNA repair during oxygen limitation and/or for immediate growth after restoration of oxygen.</text>
</comment>
<dbReference type="GO" id="GO:0031419">
    <property type="term" value="F:cobalamin binding"/>
    <property type="evidence" value="ECO:0007669"/>
    <property type="project" value="UniProtKB-KW"/>
</dbReference>
<dbReference type="NCBIfam" id="TIGR02504">
    <property type="entry name" value="NrdJ_Z"/>
    <property type="match status" value="1"/>
</dbReference>
<comment type="catalytic activity">
    <reaction evidence="10 11">
        <text>a 2'-deoxyribonucleoside 5'-diphosphate + [thioredoxin]-disulfide + H2O = a ribonucleoside 5'-diphosphate + [thioredoxin]-dithiol</text>
        <dbReference type="Rhea" id="RHEA:23252"/>
        <dbReference type="Rhea" id="RHEA-COMP:10698"/>
        <dbReference type="Rhea" id="RHEA-COMP:10700"/>
        <dbReference type="ChEBI" id="CHEBI:15377"/>
        <dbReference type="ChEBI" id="CHEBI:29950"/>
        <dbReference type="ChEBI" id="CHEBI:50058"/>
        <dbReference type="ChEBI" id="CHEBI:57930"/>
        <dbReference type="ChEBI" id="CHEBI:73316"/>
        <dbReference type="EC" id="1.17.4.1"/>
    </reaction>
</comment>
<dbReference type="InterPro" id="IPR050862">
    <property type="entry name" value="RdRp_reductase_class-2"/>
</dbReference>
<dbReference type="Proteomes" id="UP000777265">
    <property type="component" value="Unassembled WGS sequence"/>
</dbReference>
<organism evidence="14 15">
    <name type="scientific">Syntrophorhabdus aromaticivorans</name>
    <dbReference type="NCBI Taxonomy" id="328301"/>
    <lineage>
        <taxon>Bacteria</taxon>
        <taxon>Pseudomonadati</taxon>
        <taxon>Thermodesulfobacteriota</taxon>
        <taxon>Syntrophorhabdia</taxon>
        <taxon>Syntrophorhabdales</taxon>
        <taxon>Syntrophorhabdaceae</taxon>
        <taxon>Syntrophorhabdus</taxon>
    </lineage>
</organism>
<dbReference type="CDD" id="cd02888">
    <property type="entry name" value="RNR_II_dimer"/>
    <property type="match status" value="1"/>
</dbReference>
<sequence length="551" mass="61552">MDTAPRLDDNALLVLRKRYLVKDSEGKLLETPEGMFRRVAGFIAWAEERYRAGNRDRVAGEFYRMLSNLEFLPNSPTLMNAGREMDQLAACFVLPVEDSLDSIFDAVKMTAKIHQSGGGTGFSFSKLRPKNDVVASTMGVASGPVSFIKIFNTATEVIKQGGTRRGANMGILRIDHPDIEEFVTVKKDPKELRNFNLSVAVTDAFMEAYQGDTDFPLVNPRTQQTVKKVRARDLFGLIAEAAWTSGEPGVLFIDTVNRHNPTPRIGDIEATNPCAEQPLLPYESCCLGSINLSRMVNNSQIRWERLRDLTHLGVRFLDDVIEMNRYPAPEIEQITRRNRKIGLGVMGFAHMLIRLGMPYDSPEALKVGGEVMRFIQAESKEASKILAEERGVFPNFRGSMWDAQGLPQRNATTTTIAPTGTLGLIADTSSGIEPIYDVAYVRIILGDIEVKIVDPLYEEIKGTGKERELRARLFRRAHEVAPIDHLRIQGVFQENVDNAVSKTINLPEHATVETVLNVYLAAYRMGLKGTTVFRDKSRDHQVLSCGEHHVC</sequence>
<evidence type="ECO:0000256" key="11">
    <source>
        <dbReference type="RuleBase" id="RU364064"/>
    </source>
</evidence>
<evidence type="ECO:0000256" key="8">
    <source>
        <dbReference type="ARBA" id="ARBA00023157"/>
    </source>
</evidence>
<evidence type="ECO:0000313" key="15">
    <source>
        <dbReference type="Proteomes" id="UP000777265"/>
    </source>
</evidence>
<evidence type="ECO:0000256" key="5">
    <source>
        <dbReference type="ARBA" id="ARBA00022741"/>
    </source>
</evidence>
<dbReference type="AlphaFoldDB" id="A0A971M1D0"/>
<feature type="domain" description="Ribonucleotide reductase large subunit N-terminal" evidence="12">
    <location>
        <begin position="7"/>
        <end position="84"/>
    </location>
</feature>
<feature type="domain" description="Ribonucleotide reductase large subunit C-terminal" evidence="13">
    <location>
        <begin position="89"/>
        <end position="532"/>
    </location>
</feature>
<dbReference type="PANTHER" id="PTHR43371:SF1">
    <property type="entry name" value="RIBONUCLEOSIDE-DIPHOSPHATE REDUCTASE"/>
    <property type="match status" value="1"/>
</dbReference>
<dbReference type="SUPFAM" id="SSF48168">
    <property type="entry name" value="R1 subunit of ribonucleotide reductase, N-terminal domain"/>
    <property type="match status" value="1"/>
</dbReference>
<comment type="similarity">
    <text evidence="2 11">Belongs to the ribonucleoside diphosphate reductase class-2 family.</text>
</comment>
<name>A0A971M1D0_9BACT</name>
<dbReference type="PANTHER" id="PTHR43371">
    <property type="entry name" value="VITAMIN B12-DEPENDENT RIBONUCLEOTIDE REDUCTASE"/>
    <property type="match status" value="1"/>
</dbReference>
<dbReference type="GO" id="GO:0004748">
    <property type="term" value="F:ribonucleoside-diphosphate reductase activity, thioredoxin disulfide as acceptor"/>
    <property type="evidence" value="ECO:0007669"/>
    <property type="project" value="UniProtKB-EC"/>
</dbReference>